<accession>A0ABP9RSM3</accession>
<evidence type="ECO:0008006" key="7">
    <source>
        <dbReference type="Google" id="ProtNLM"/>
    </source>
</evidence>
<gene>
    <name evidence="5" type="ORF">GCM10023322_28390</name>
</gene>
<evidence type="ECO:0000313" key="5">
    <source>
        <dbReference type="EMBL" id="GAA5185199.1"/>
    </source>
</evidence>
<dbReference type="PROSITE" id="PS51257">
    <property type="entry name" value="PROKAR_LIPOPROTEIN"/>
    <property type="match status" value="1"/>
</dbReference>
<proteinExistence type="inferred from homology"/>
<name>A0ABP9RSM3_9ACTN</name>
<comment type="caution">
    <text evidence="5">The sequence shown here is derived from an EMBL/GenBank/DDBJ whole genome shotgun (WGS) entry which is preliminary data.</text>
</comment>
<keyword evidence="6" id="KW-1185">Reference proteome</keyword>
<reference evidence="6" key="1">
    <citation type="journal article" date="2019" name="Int. J. Syst. Evol. Microbiol.">
        <title>The Global Catalogue of Microorganisms (GCM) 10K type strain sequencing project: providing services to taxonomists for standard genome sequencing and annotation.</title>
        <authorList>
            <consortium name="The Broad Institute Genomics Platform"/>
            <consortium name="The Broad Institute Genome Sequencing Center for Infectious Disease"/>
            <person name="Wu L."/>
            <person name="Ma J."/>
        </authorList>
    </citation>
    <scope>NUCLEOTIDE SEQUENCE [LARGE SCALE GENOMIC DNA]</scope>
    <source>
        <strain evidence="6">JCM 18304</strain>
    </source>
</reference>
<dbReference type="SUPFAM" id="SSF52743">
    <property type="entry name" value="Subtilisin-like"/>
    <property type="match status" value="1"/>
</dbReference>
<evidence type="ECO:0000256" key="2">
    <source>
        <dbReference type="ARBA" id="ARBA00022801"/>
    </source>
</evidence>
<sequence length="90" mass="9445">MARRIGLLVAALTVPVLAPVATPASAAASCSPPATARLTQRSWAQNRLDVERVWPLTTGQGQQVAVVDTGVDANHGAALGSRCSVWWRGR</sequence>
<organism evidence="5 6">
    <name type="scientific">Rugosimonospora acidiphila</name>
    <dbReference type="NCBI Taxonomy" id="556531"/>
    <lineage>
        <taxon>Bacteria</taxon>
        <taxon>Bacillati</taxon>
        <taxon>Actinomycetota</taxon>
        <taxon>Actinomycetes</taxon>
        <taxon>Micromonosporales</taxon>
        <taxon>Micromonosporaceae</taxon>
        <taxon>Rugosimonospora</taxon>
    </lineage>
</organism>
<dbReference type="InterPro" id="IPR023827">
    <property type="entry name" value="Peptidase_S8_Asp-AS"/>
</dbReference>
<feature type="signal peptide" evidence="4">
    <location>
        <begin position="1"/>
        <end position="26"/>
    </location>
</feature>
<comment type="caution">
    <text evidence="3">Lacks conserved residue(s) required for the propagation of feature annotation.</text>
</comment>
<comment type="similarity">
    <text evidence="1 3">Belongs to the peptidase S8 family.</text>
</comment>
<keyword evidence="2" id="KW-0378">Hydrolase</keyword>
<dbReference type="PROSITE" id="PS51892">
    <property type="entry name" value="SUBTILASE"/>
    <property type="match status" value="1"/>
</dbReference>
<evidence type="ECO:0000256" key="4">
    <source>
        <dbReference type="SAM" id="SignalP"/>
    </source>
</evidence>
<dbReference type="InterPro" id="IPR036852">
    <property type="entry name" value="Peptidase_S8/S53_dom_sf"/>
</dbReference>
<dbReference type="Proteomes" id="UP001501570">
    <property type="component" value="Unassembled WGS sequence"/>
</dbReference>
<evidence type="ECO:0000256" key="3">
    <source>
        <dbReference type="PROSITE-ProRule" id="PRU01240"/>
    </source>
</evidence>
<dbReference type="PROSITE" id="PS00136">
    <property type="entry name" value="SUBTILASE_ASP"/>
    <property type="match status" value="1"/>
</dbReference>
<keyword evidence="4" id="KW-0732">Signal</keyword>
<evidence type="ECO:0000256" key="1">
    <source>
        <dbReference type="ARBA" id="ARBA00011073"/>
    </source>
</evidence>
<evidence type="ECO:0000313" key="6">
    <source>
        <dbReference type="Proteomes" id="UP001501570"/>
    </source>
</evidence>
<dbReference type="EMBL" id="BAABJQ010000007">
    <property type="protein sequence ID" value="GAA5185199.1"/>
    <property type="molecule type" value="Genomic_DNA"/>
</dbReference>
<dbReference type="Gene3D" id="3.40.50.200">
    <property type="entry name" value="Peptidase S8/S53 domain"/>
    <property type="match status" value="1"/>
</dbReference>
<protein>
    <recommendedName>
        <fullName evidence="7">Subtilase family protein</fullName>
    </recommendedName>
</protein>
<feature type="chain" id="PRO_5047124920" description="Subtilase family protein" evidence="4">
    <location>
        <begin position="27"/>
        <end position="90"/>
    </location>
</feature>